<sequence length="92" mass="9520">MAAGDQKELTRGVAVATSGGNATLFVYSSVPPPSIFACSVSRRKHRCSAAVSPLLSSDPLLPSQASTTTSANFNVVSRQGLNLSNRIAPSKD</sequence>
<accession>A0AAU9LNW7</accession>
<dbReference type="EMBL" id="CAKMRJ010000113">
    <property type="protein sequence ID" value="CAH1417638.1"/>
    <property type="molecule type" value="Genomic_DNA"/>
</dbReference>
<gene>
    <name evidence="1" type="ORF">LVIROSA_LOCUS5304</name>
</gene>
<name>A0AAU9LNW7_9ASTR</name>
<proteinExistence type="predicted"/>
<dbReference type="AlphaFoldDB" id="A0AAU9LNW7"/>
<keyword evidence="2" id="KW-1185">Reference proteome</keyword>
<reference evidence="1 2" key="1">
    <citation type="submission" date="2022-01" db="EMBL/GenBank/DDBJ databases">
        <authorList>
            <person name="Xiong W."/>
            <person name="Schranz E."/>
        </authorList>
    </citation>
    <scope>NUCLEOTIDE SEQUENCE [LARGE SCALE GENOMIC DNA]</scope>
</reference>
<comment type="caution">
    <text evidence="1">The sequence shown here is derived from an EMBL/GenBank/DDBJ whole genome shotgun (WGS) entry which is preliminary data.</text>
</comment>
<evidence type="ECO:0000313" key="2">
    <source>
        <dbReference type="Proteomes" id="UP001157418"/>
    </source>
</evidence>
<dbReference type="Proteomes" id="UP001157418">
    <property type="component" value="Unassembled WGS sequence"/>
</dbReference>
<protein>
    <submittedName>
        <fullName evidence="1">Uncharacterized protein</fullName>
    </submittedName>
</protein>
<organism evidence="1 2">
    <name type="scientific">Lactuca virosa</name>
    <dbReference type="NCBI Taxonomy" id="75947"/>
    <lineage>
        <taxon>Eukaryota</taxon>
        <taxon>Viridiplantae</taxon>
        <taxon>Streptophyta</taxon>
        <taxon>Embryophyta</taxon>
        <taxon>Tracheophyta</taxon>
        <taxon>Spermatophyta</taxon>
        <taxon>Magnoliopsida</taxon>
        <taxon>eudicotyledons</taxon>
        <taxon>Gunneridae</taxon>
        <taxon>Pentapetalae</taxon>
        <taxon>asterids</taxon>
        <taxon>campanulids</taxon>
        <taxon>Asterales</taxon>
        <taxon>Asteraceae</taxon>
        <taxon>Cichorioideae</taxon>
        <taxon>Cichorieae</taxon>
        <taxon>Lactucinae</taxon>
        <taxon>Lactuca</taxon>
    </lineage>
</organism>
<evidence type="ECO:0000313" key="1">
    <source>
        <dbReference type="EMBL" id="CAH1417638.1"/>
    </source>
</evidence>